<evidence type="ECO:0000256" key="4">
    <source>
        <dbReference type="ARBA" id="ARBA00022679"/>
    </source>
</evidence>
<proteinExistence type="predicted"/>
<dbReference type="PANTHER" id="PTHR45436">
    <property type="entry name" value="SENSOR HISTIDINE KINASE YKOH"/>
    <property type="match status" value="1"/>
</dbReference>
<dbReference type="SUPFAM" id="SSF55874">
    <property type="entry name" value="ATPase domain of HSP90 chaperone/DNA topoisomerase II/histidine kinase"/>
    <property type="match status" value="1"/>
</dbReference>
<dbReference type="InterPro" id="IPR050428">
    <property type="entry name" value="TCS_sensor_his_kinase"/>
</dbReference>
<organism evidence="8 9">
    <name type="scientific">Frankia nepalensis</name>
    <dbReference type="NCBI Taxonomy" id="1836974"/>
    <lineage>
        <taxon>Bacteria</taxon>
        <taxon>Bacillati</taxon>
        <taxon>Actinomycetota</taxon>
        <taxon>Actinomycetes</taxon>
        <taxon>Frankiales</taxon>
        <taxon>Frankiaceae</taxon>
        <taxon>Frankia</taxon>
    </lineage>
</organism>
<dbReference type="RefSeq" id="WP_323132750.1">
    <property type="nucleotide sequence ID" value="NZ_JAEACQ010000229.1"/>
</dbReference>
<feature type="compositionally biased region" description="Low complexity" evidence="6">
    <location>
        <begin position="345"/>
        <end position="358"/>
    </location>
</feature>
<comment type="caution">
    <text evidence="8">The sequence shown here is derived from an EMBL/GenBank/DDBJ whole genome shotgun (WGS) entry which is preliminary data.</text>
</comment>
<feature type="region of interest" description="Disordered" evidence="6">
    <location>
        <begin position="1"/>
        <end position="22"/>
    </location>
</feature>
<feature type="compositionally biased region" description="Basic and acidic residues" evidence="6">
    <location>
        <begin position="464"/>
        <end position="488"/>
    </location>
</feature>
<evidence type="ECO:0000256" key="6">
    <source>
        <dbReference type="SAM" id="MobiDB-lite"/>
    </source>
</evidence>
<dbReference type="GO" id="GO:0000160">
    <property type="term" value="P:phosphorelay signal transduction system"/>
    <property type="evidence" value="ECO:0007669"/>
    <property type="project" value="TreeGrafter"/>
</dbReference>
<dbReference type="EC" id="2.7.13.3" evidence="2"/>
<dbReference type="InterPro" id="IPR003594">
    <property type="entry name" value="HATPase_dom"/>
</dbReference>
<reference evidence="8" key="1">
    <citation type="submission" date="2020-12" db="EMBL/GenBank/DDBJ databases">
        <title>Genomic characterization of non-nitrogen-fixing Frankia strains.</title>
        <authorList>
            <person name="Carlos-Shanley C."/>
            <person name="Guerra T."/>
            <person name="Hahn D."/>
        </authorList>
    </citation>
    <scope>NUCLEOTIDE SEQUENCE</scope>
    <source>
        <strain evidence="8">CN6</strain>
    </source>
</reference>
<sequence length="498" mass="52663">AAGHDAPEGGLPAGAGAGGEGRDVDVAKATEPVHIDSNDEIGETAHAFSRVHSVAVRLTVEQAGLRRSLSDTLVNLARRSQTLIHQQLELIDEMERSESDGTKLASLFRIDHIATRMRRHTEDLIVLSGATPSRGWSAPLPLRDVVRGAIAEVESYSRVKAVRLPEVALVGHAVGDLLHLLAELIENGTRFSPPDAPVMITAGEVGKGYVIEIEDRGLGMTPGEMARHNERLDDPPAFDPSTSDRLGLHVVGRLAARHSIRVCLRDSVFGGVTAVVLVGRELIRPVEDVPEAEAETGGTYTYTGGTPVTDTGGIPVQGVVDGKPEAAGAGPIGGDRRRAWPPSPASRIPAEDGPTGSRPPGGVGGGPAEVVPGGLTVDGLPRRVPRKHLTAELRREPGATMGALRVATPSSEAAAPSPEEIRAMLSGYQSGFDRGRADPMGHRAADVGGQAYDRRRHQASGRQDVNHQDVNHRDGGSDAEHTVADRVLDYPTKALRRL</sequence>
<dbReference type="GO" id="GO:0005886">
    <property type="term" value="C:plasma membrane"/>
    <property type="evidence" value="ECO:0007669"/>
    <property type="project" value="TreeGrafter"/>
</dbReference>
<accession>A0A937RG61</accession>
<dbReference type="Pfam" id="PF02518">
    <property type="entry name" value="HATPase_c"/>
    <property type="match status" value="1"/>
</dbReference>
<dbReference type="InterPro" id="IPR036890">
    <property type="entry name" value="HATPase_C_sf"/>
</dbReference>
<keyword evidence="9" id="KW-1185">Reference proteome</keyword>
<dbReference type="EMBL" id="JAEACQ010000229">
    <property type="protein sequence ID" value="MBL7629457.1"/>
    <property type="molecule type" value="Genomic_DNA"/>
</dbReference>
<evidence type="ECO:0000256" key="1">
    <source>
        <dbReference type="ARBA" id="ARBA00000085"/>
    </source>
</evidence>
<protein>
    <recommendedName>
        <fullName evidence="2">histidine kinase</fullName>
        <ecNumber evidence="2">2.7.13.3</ecNumber>
    </recommendedName>
</protein>
<keyword evidence="3" id="KW-0597">Phosphoprotein</keyword>
<dbReference type="Proteomes" id="UP000604475">
    <property type="component" value="Unassembled WGS sequence"/>
</dbReference>
<dbReference type="Gene3D" id="3.30.565.10">
    <property type="entry name" value="Histidine kinase-like ATPase, C-terminal domain"/>
    <property type="match status" value="1"/>
</dbReference>
<dbReference type="AlphaFoldDB" id="A0A937RG61"/>
<gene>
    <name evidence="8" type="ORF">I7412_20255</name>
</gene>
<keyword evidence="5" id="KW-0418">Kinase</keyword>
<comment type="catalytic activity">
    <reaction evidence="1">
        <text>ATP + protein L-histidine = ADP + protein N-phospho-L-histidine.</text>
        <dbReference type="EC" id="2.7.13.3"/>
    </reaction>
</comment>
<evidence type="ECO:0000256" key="2">
    <source>
        <dbReference type="ARBA" id="ARBA00012438"/>
    </source>
</evidence>
<evidence type="ECO:0000313" key="9">
    <source>
        <dbReference type="Proteomes" id="UP000604475"/>
    </source>
</evidence>
<feature type="region of interest" description="Disordered" evidence="6">
    <location>
        <begin position="432"/>
        <end position="498"/>
    </location>
</feature>
<evidence type="ECO:0000256" key="3">
    <source>
        <dbReference type="ARBA" id="ARBA00022553"/>
    </source>
</evidence>
<feature type="region of interest" description="Disordered" evidence="6">
    <location>
        <begin position="320"/>
        <end position="373"/>
    </location>
</feature>
<keyword evidence="4" id="KW-0808">Transferase</keyword>
<dbReference type="PANTHER" id="PTHR45436:SF5">
    <property type="entry name" value="SENSOR HISTIDINE KINASE TRCS"/>
    <property type="match status" value="1"/>
</dbReference>
<feature type="non-terminal residue" evidence="8">
    <location>
        <position position="1"/>
    </location>
</feature>
<evidence type="ECO:0000256" key="5">
    <source>
        <dbReference type="ARBA" id="ARBA00022777"/>
    </source>
</evidence>
<evidence type="ECO:0000313" key="8">
    <source>
        <dbReference type="EMBL" id="MBL7629457.1"/>
    </source>
</evidence>
<evidence type="ECO:0000259" key="7">
    <source>
        <dbReference type="Pfam" id="PF02518"/>
    </source>
</evidence>
<dbReference type="GO" id="GO:0004673">
    <property type="term" value="F:protein histidine kinase activity"/>
    <property type="evidence" value="ECO:0007669"/>
    <property type="project" value="UniProtKB-EC"/>
</dbReference>
<feature type="domain" description="Histidine kinase/HSP90-like ATPase" evidence="7">
    <location>
        <begin position="176"/>
        <end position="275"/>
    </location>
</feature>
<name>A0A937RG61_9ACTN</name>
<feature type="compositionally biased region" description="Basic and acidic residues" evidence="6">
    <location>
        <begin position="433"/>
        <end position="445"/>
    </location>
</feature>